<dbReference type="PROSITE" id="PS51257">
    <property type="entry name" value="PROKAR_LIPOPROTEIN"/>
    <property type="match status" value="1"/>
</dbReference>
<reference evidence="3 4" key="1">
    <citation type="submission" date="2017-08" db="EMBL/GenBank/DDBJ databases">
        <title>Infants hospitalized years apart are colonized by the same room-sourced microbial strains.</title>
        <authorList>
            <person name="Brooks B."/>
            <person name="Olm M.R."/>
            <person name="Firek B.A."/>
            <person name="Baker R."/>
            <person name="Thomas B.C."/>
            <person name="Morowitz M.J."/>
            <person name="Banfield J.F."/>
        </authorList>
    </citation>
    <scope>NUCLEOTIDE SEQUENCE [LARGE SCALE GENOMIC DNA]</scope>
    <source>
        <strain evidence="3">S2_003_000_R2_14</strain>
    </source>
</reference>
<protein>
    <recommendedName>
        <fullName evidence="5">Lipoprotein</fullName>
    </recommendedName>
</protein>
<evidence type="ECO:0000313" key="4">
    <source>
        <dbReference type="Proteomes" id="UP000249061"/>
    </source>
</evidence>
<feature type="compositionally biased region" description="Pro residues" evidence="1">
    <location>
        <begin position="592"/>
        <end position="609"/>
    </location>
</feature>
<dbReference type="Proteomes" id="UP000249061">
    <property type="component" value="Unassembled WGS sequence"/>
</dbReference>
<keyword evidence="2" id="KW-0732">Signal</keyword>
<evidence type="ECO:0000313" key="3">
    <source>
        <dbReference type="EMBL" id="PZR05988.1"/>
    </source>
</evidence>
<evidence type="ECO:0008006" key="5">
    <source>
        <dbReference type="Google" id="ProtNLM"/>
    </source>
</evidence>
<feature type="chain" id="PRO_5016171352" description="Lipoprotein" evidence="2">
    <location>
        <begin position="21"/>
        <end position="617"/>
    </location>
</feature>
<sequence length="617" mass="62071">MLFRAALVLVFLSATGCVSLRDATLISTQASVETFNAPVKCGPVGFRRVPLEARFGEYVRVTVVASVPLKGTVLVHADGIAQEPKEWVSSAENPLVVEARFENDDPDKLVMLNQDRPIDITITGLEALEGGTCEGAVFTLEHGRLVPPVNDNAWLAELERRGGPELLARRQARLALEEERRLAHYAEWEAKDVNALTDEELALMEARRLAHYAAWEAERHPAQVADEESDLAVASADEWNTYDGSQSAVVSAACASGACDAAVHAPAFSAVVNTDLCPDGVCASQSAPPSEGAALGGAVAASSVHDGCPGGVCGVESTELVLPAGCGSLSCAIPEAECDGTCISVNVACPGGVCGELMLPVGCGSIACAVPAAACGAGCVAVSSALALPSGCGSMNCAVPVASCGGNCTPANVACPGGVCAELALPVGCGSMACAVPAASCSGGCTAARVACPDGVCAELMMPAGCTSAACAVPATVCRGSCTPCGGGAAVQANESWASYPPSSGGGGNVAGGGVAGRAEEWAMPQSSEVAWQQPYPVTTQAEVAVPAPAPRPCAACAADAEVDVALDLGFFLPAMFGVVFGPPPPAVIVGPPRPMGPPRPIGPPPPSRPHGAVPVR</sequence>
<proteinExistence type="predicted"/>
<accession>A0A2W5UAK3</accession>
<evidence type="ECO:0000256" key="2">
    <source>
        <dbReference type="SAM" id="SignalP"/>
    </source>
</evidence>
<organism evidence="3 4">
    <name type="scientific">Archangium gephyra</name>
    <dbReference type="NCBI Taxonomy" id="48"/>
    <lineage>
        <taxon>Bacteria</taxon>
        <taxon>Pseudomonadati</taxon>
        <taxon>Myxococcota</taxon>
        <taxon>Myxococcia</taxon>
        <taxon>Myxococcales</taxon>
        <taxon>Cystobacterineae</taxon>
        <taxon>Archangiaceae</taxon>
        <taxon>Archangium</taxon>
    </lineage>
</organism>
<evidence type="ECO:0000256" key="1">
    <source>
        <dbReference type="SAM" id="MobiDB-lite"/>
    </source>
</evidence>
<gene>
    <name evidence="3" type="ORF">DI536_31505</name>
</gene>
<comment type="caution">
    <text evidence="3">The sequence shown here is derived from an EMBL/GenBank/DDBJ whole genome shotgun (WGS) entry which is preliminary data.</text>
</comment>
<dbReference type="EMBL" id="QFQP01000041">
    <property type="protein sequence ID" value="PZR05988.1"/>
    <property type="molecule type" value="Genomic_DNA"/>
</dbReference>
<dbReference type="AlphaFoldDB" id="A0A2W5UAK3"/>
<feature type="signal peptide" evidence="2">
    <location>
        <begin position="1"/>
        <end position="20"/>
    </location>
</feature>
<name>A0A2W5UAK3_9BACT</name>
<feature type="region of interest" description="Disordered" evidence="1">
    <location>
        <begin position="592"/>
        <end position="617"/>
    </location>
</feature>